<dbReference type="GO" id="GO:0043190">
    <property type="term" value="C:ATP-binding cassette (ABC) transporter complex"/>
    <property type="evidence" value="ECO:0007669"/>
    <property type="project" value="InterPro"/>
</dbReference>
<dbReference type="AlphaFoldDB" id="A0A543HYA1"/>
<feature type="transmembrane region" description="Helical" evidence="2">
    <location>
        <begin position="25"/>
        <end position="46"/>
    </location>
</feature>
<dbReference type="GO" id="GO:0015833">
    <property type="term" value="P:peptide transport"/>
    <property type="evidence" value="ECO:0007669"/>
    <property type="project" value="TreeGrafter"/>
</dbReference>
<keyword evidence="2" id="KW-0472">Membrane</keyword>
<keyword evidence="1" id="KW-0732">Signal</keyword>
<keyword evidence="2" id="KW-0812">Transmembrane</keyword>
<dbReference type="InterPro" id="IPR030678">
    <property type="entry name" value="Peptide/Ni-bd"/>
</dbReference>
<feature type="domain" description="Solute-binding protein family 5" evidence="3">
    <location>
        <begin position="111"/>
        <end position="453"/>
    </location>
</feature>
<organism evidence="4 5">
    <name type="scientific">Klugiella xanthotipulae</name>
    <dbReference type="NCBI Taxonomy" id="244735"/>
    <lineage>
        <taxon>Bacteria</taxon>
        <taxon>Bacillati</taxon>
        <taxon>Actinomycetota</taxon>
        <taxon>Actinomycetes</taxon>
        <taxon>Micrococcales</taxon>
        <taxon>Microbacteriaceae</taxon>
        <taxon>Klugiella</taxon>
    </lineage>
</organism>
<dbReference type="GO" id="GO:1904680">
    <property type="term" value="F:peptide transmembrane transporter activity"/>
    <property type="evidence" value="ECO:0007669"/>
    <property type="project" value="TreeGrafter"/>
</dbReference>
<name>A0A543HYA1_9MICO</name>
<sequence>MSHPQKPAGSGQPTYEKKTGSNRKIIIGGIAIIAALAIFGGAFLLGQMTRGAVDPRGSGTGKVDPNGTLTVGLTLEPTNLDIRKTAGVALDQVLIDNVYQGLVGLTSDLSIQPVLAESYEVSEDSLTYTFTLNDGVTFHSGAALTAEDVAWSLNETRTNADFKANADLADIASVTAPDGSTVVVMLSQPNAQLLWLLAGRAGLIYEQAATIDYATATNGTGPYTLGTWKQGDSVTLTRVDSYWGDAATLKSVVFRYIKDGNAALNAALSGDIDVHTAVLPNLLSQYEGQENFTLVNAEGTDVFTLAYNSGRAPFDDPRVREAFSQAIDEDALIAAIENTGKPLGSPITSLEPGYVDLTSVNGYNPENAKKLLAEAGQENLTVTLTLSNSYDTDVPELLVSQLADVGVKLTLNQVEFPKWIEDVYTNKDYDLSFVDHAEARDFSNYANPDYYFNYTNPEVTALYEKSLRADGPEREDQLLQEAATLVAKDAPAKWLYNWTPTSAINNRVTGFPRAGTNSRINLAGVTVTE</sequence>
<dbReference type="Gene3D" id="3.10.105.10">
    <property type="entry name" value="Dipeptide-binding Protein, Domain 3"/>
    <property type="match status" value="1"/>
</dbReference>
<dbReference type="CDD" id="cd08494">
    <property type="entry name" value="PBP2_NikA_DppA_OppA_like_6"/>
    <property type="match status" value="1"/>
</dbReference>
<keyword evidence="5" id="KW-1185">Reference proteome</keyword>
<evidence type="ECO:0000256" key="1">
    <source>
        <dbReference type="ARBA" id="ARBA00022729"/>
    </source>
</evidence>
<dbReference type="PIRSF" id="PIRSF002741">
    <property type="entry name" value="MppA"/>
    <property type="match status" value="1"/>
</dbReference>
<gene>
    <name evidence="4" type="ORF">FB466_1537</name>
</gene>
<dbReference type="Proteomes" id="UP000318331">
    <property type="component" value="Unassembled WGS sequence"/>
</dbReference>
<dbReference type="GO" id="GO:0042597">
    <property type="term" value="C:periplasmic space"/>
    <property type="evidence" value="ECO:0007669"/>
    <property type="project" value="UniProtKB-ARBA"/>
</dbReference>
<dbReference type="Pfam" id="PF00496">
    <property type="entry name" value="SBP_bac_5"/>
    <property type="match status" value="1"/>
</dbReference>
<dbReference type="InterPro" id="IPR000914">
    <property type="entry name" value="SBP_5_dom"/>
</dbReference>
<dbReference type="EMBL" id="VFPN01000002">
    <property type="protein sequence ID" value="TQM63279.1"/>
    <property type="molecule type" value="Genomic_DNA"/>
</dbReference>
<dbReference type="Gene3D" id="3.40.190.10">
    <property type="entry name" value="Periplasmic binding protein-like II"/>
    <property type="match status" value="1"/>
</dbReference>
<dbReference type="InterPro" id="IPR039424">
    <property type="entry name" value="SBP_5"/>
</dbReference>
<dbReference type="PANTHER" id="PTHR30290:SF38">
    <property type="entry name" value="D,D-DIPEPTIDE-BINDING PERIPLASMIC PROTEIN DDPA-RELATED"/>
    <property type="match status" value="1"/>
</dbReference>
<dbReference type="OrthoDB" id="9796817at2"/>
<accession>A0A543HYA1</accession>
<evidence type="ECO:0000256" key="2">
    <source>
        <dbReference type="SAM" id="Phobius"/>
    </source>
</evidence>
<dbReference type="SUPFAM" id="SSF53850">
    <property type="entry name" value="Periplasmic binding protein-like II"/>
    <property type="match status" value="1"/>
</dbReference>
<evidence type="ECO:0000313" key="4">
    <source>
        <dbReference type="EMBL" id="TQM63279.1"/>
    </source>
</evidence>
<dbReference type="RefSeq" id="WP_141917292.1">
    <property type="nucleotide sequence ID" value="NZ_BAAAYS010000021.1"/>
</dbReference>
<reference evidence="4 5" key="1">
    <citation type="submission" date="2019-06" db="EMBL/GenBank/DDBJ databases">
        <title>Sequencing the genomes of 1000 actinobacteria strains.</title>
        <authorList>
            <person name="Klenk H.-P."/>
        </authorList>
    </citation>
    <scope>NUCLEOTIDE SEQUENCE [LARGE SCALE GENOMIC DNA]</scope>
    <source>
        <strain evidence="4 5">DSM 18031</strain>
    </source>
</reference>
<protein>
    <submittedName>
        <fullName evidence="4">Peptide/nickel transport system substrate-binding protein</fullName>
    </submittedName>
</protein>
<keyword evidence="2" id="KW-1133">Transmembrane helix</keyword>
<evidence type="ECO:0000313" key="5">
    <source>
        <dbReference type="Proteomes" id="UP000318331"/>
    </source>
</evidence>
<proteinExistence type="predicted"/>
<comment type="caution">
    <text evidence="4">The sequence shown here is derived from an EMBL/GenBank/DDBJ whole genome shotgun (WGS) entry which is preliminary data.</text>
</comment>
<evidence type="ECO:0000259" key="3">
    <source>
        <dbReference type="Pfam" id="PF00496"/>
    </source>
</evidence>
<dbReference type="PANTHER" id="PTHR30290">
    <property type="entry name" value="PERIPLASMIC BINDING COMPONENT OF ABC TRANSPORTER"/>
    <property type="match status" value="1"/>
</dbReference>